<organism evidence="1 2">
    <name type="scientific">Pristionchus mayeri</name>
    <dbReference type="NCBI Taxonomy" id="1317129"/>
    <lineage>
        <taxon>Eukaryota</taxon>
        <taxon>Metazoa</taxon>
        <taxon>Ecdysozoa</taxon>
        <taxon>Nematoda</taxon>
        <taxon>Chromadorea</taxon>
        <taxon>Rhabditida</taxon>
        <taxon>Rhabditina</taxon>
        <taxon>Diplogasteromorpha</taxon>
        <taxon>Diplogasteroidea</taxon>
        <taxon>Neodiplogasteridae</taxon>
        <taxon>Pristionchus</taxon>
    </lineage>
</organism>
<gene>
    <name evidence="1" type="ORF">PMAYCL1PPCAC_21065</name>
</gene>
<feature type="non-terminal residue" evidence="1">
    <location>
        <position position="1"/>
    </location>
</feature>
<proteinExistence type="predicted"/>
<protein>
    <submittedName>
        <fullName evidence="1">Uncharacterized protein</fullName>
    </submittedName>
</protein>
<accession>A0AAN5CUR0</accession>
<sequence length="74" mass="7961">TFLAREAPILIPISVRTSAMTASIASCPSFSIRSMIKNGLGKAAMRARAYTPESLGAIASIFPHQSETRPIRSR</sequence>
<name>A0AAN5CUR0_9BILA</name>
<comment type="caution">
    <text evidence="1">The sequence shown here is derived from an EMBL/GenBank/DDBJ whole genome shotgun (WGS) entry which is preliminary data.</text>
</comment>
<reference evidence="2" key="1">
    <citation type="submission" date="2022-10" db="EMBL/GenBank/DDBJ databases">
        <title>Genome assembly of Pristionchus species.</title>
        <authorList>
            <person name="Yoshida K."/>
            <person name="Sommer R.J."/>
        </authorList>
    </citation>
    <scope>NUCLEOTIDE SEQUENCE [LARGE SCALE GENOMIC DNA]</scope>
    <source>
        <strain evidence="2">RS5460</strain>
    </source>
</reference>
<evidence type="ECO:0000313" key="1">
    <source>
        <dbReference type="EMBL" id="GMR50870.1"/>
    </source>
</evidence>
<keyword evidence="2" id="KW-1185">Reference proteome</keyword>
<dbReference type="Proteomes" id="UP001328107">
    <property type="component" value="Unassembled WGS sequence"/>
</dbReference>
<dbReference type="AlphaFoldDB" id="A0AAN5CUR0"/>
<evidence type="ECO:0000313" key="2">
    <source>
        <dbReference type="Proteomes" id="UP001328107"/>
    </source>
</evidence>
<dbReference type="EMBL" id="BTRK01000005">
    <property type="protein sequence ID" value="GMR50870.1"/>
    <property type="molecule type" value="Genomic_DNA"/>
</dbReference>